<accession>A0ABP0HI08</accession>
<sequence length="697" mass="80024">MDREETGDAPGLHSEHHLLGLCSLEGPPHASGPSGRRKVRKIHRKRVKAEGNEPTPEPEAGRGDCREAMSFNTLCKEMAKCLAELQDAHRQELREVTQAELRPPCTSTMVGEFEAQSQSHVAIEVLESENEKEASTDWPPKATGEPTGMKKQHSHSHIGCPNRQQFGLSVEKLHALGNSAIDEIKKDEQNPNRYSRLKKMNPTKQIKTELRTQLSNISDIFVESHVEEKQEQKKRQEEKKKRLLKDTNSYRAPKTQDPAKTDDEDPPTWRHQLADFVDWWPFQVWCMFVIVANALHIFIQADAKMVNAYKTALEGGTPMEDVHYVDVLFALWFVVELAMRILPDGLFYFFWESEDQHWNIFDTVVTAEAVVGLLLRLTFPWASHLGVFRIFRLVKHMNWSKGLRKLRKTLMALVGSLMDLIWAFLVVVLCLVTYSVFLSSATVGYFESESFNNTLYDELNGTQKEEVDKVLREFGTVPTTMLSLWSAISGGNDWMQYAETLQIMDEHNIFFGTFIVFTAFCVIGLFNVVTGIFVDSAVEASRSFRSSVEVIAEHKDQEKREKREEAYLRKLLSTSAGNHLTYRELEEHLDLDETEAFWESHMELSAPKVKDIFLLYHRLIRSDESKPVLPLVDDENPKSPDVFKIPVKEFLAFTRKCKGTASYVDLLTMMHDNTRLEKFIHNEFKQLKERLPGEAQK</sequence>
<dbReference type="InterPro" id="IPR027359">
    <property type="entry name" value="Volt_channel_dom_sf"/>
</dbReference>
<dbReference type="Gene3D" id="1.10.287.70">
    <property type="match status" value="1"/>
</dbReference>
<reference evidence="1 2" key="1">
    <citation type="submission" date="2024-02" db="EMBL/GenBank/DDBJ databases">
        <authorList>
            <person name="Chen Y."/>
            <person name="Shah S."/>
            <person name="Dougan E. K."/>
            <person name="Thang M."/>
            <person name="Chan C."/>
        </authorList>
    </citation>
    <scope>NUCLEOTIDE SEQUENCE [LARGE SCALE GENOMIC DNA]</scope>
</reference>
<protein>
    <submittedName>
        <fullName evidence="1">L type</fullName>
    </submittedName>
</protein>
<name>A0ABP0HI08_9DINO</name>
<dbReference type="PANTHER" id="PTHR10037">
    <property type="entry name" value="VOLTAGE-GATED CATION CHANNEL CALCIUM AND SODIUM"/>
    <property type="match status" value="1"/>
</dbReference>
<comment type="caution">
    <text evidence="1">The sequence shown here is derived from an EMBL/GenBank/DDBJ whole genome shotgun (WGS) entry which is preliminary data.</text>
</comment>
<evidence type="ECO:0000313" key="2">
    <source>
        <dbReference type="Proteomes" id="UP001642464"/>
    </source>
</evidence>
<dbReference type="InterPro" id="IPR005821">
    <property type="entry name" value="Ion_trans_dom"/>
</dbReference>
<dbReference type="PANTHER" id="PTHR10037:SF62">
    <property type="entry name" value="SODIUM CHANNEL PROTEIN 60E"/>
    <property type="match status" value="1"/>
</dbReference>
<dbReference type="Gene3D" id="1.20.120.350">
    <property type="entry name" value="Voltage-gated potassium channels. Chain C"/>
    <property type="match status" value="1"/>
</dbReference>
<organism evidence="1 2">
    <name type="scientific">Durusdinium trenchii</name>
    <dbReference type="NCBI Taxonomy" id="1381693"/>
    <lineage>
        <taxon>Eukaryota</taxon>
        <taxon>Sar</taxon>
        <taxon>Alveolata</taxon>
        <taxon>Dinophyceae</taxon>
        <taxon>Suessiales</taxon>
        <taxon>Symbiodiniaceae</taxon>
        <taxon>Durusdinium</taxon>
    </lineage>
</organism>
<dbReference type="SUPFAM" id="SSF81324">
    <property type="entry name" value="Voltage-gated potassium channels"/>
    <property type="match status" value="1"/>
</dbReference>
<dbReference type="Pfam" id="PF00520">
    <property type="entry name" value="Ion_trans"/>
    <property type="match status" value="1"/>
</dbReference>
<gene>
    <name evidence="1" type="ORF">SCF082_LOCUS1795</name>
</gene>
<proteinExistence type="predicted"/>
<dbReference type="EMBL" id="CAXAMM010000891">
    <property type="protein sequence ID" value="CAK8989423.1"/>
    <property type="molecule type" value="Genomic_DNA"/>
</dbReference>
<dbReference type="Proteomes" id="UP001642464">
    <property type="component" value="Unassembled WGS sequence"/>
</dbReference>
<evidence type="ECO:0000313" key="1">
    <source>
        <dbReference type="EMBL" id="CAK8989423.1"/>
    </source>
</evidence>
<dbReference type="InterPro" id="IPR043203">
    <property type="entry name" value="VGCC_Ca_Na"/>
</dbReference>
<keyword evidence="2" id="KW-1185">Reference proteome</keyword>